<sequence>MMIDRREARYPWGQDVLATVDLYNDGSLPDVPEDQLLVVRGGPGEIVQVGHHTEANIPLYMVDFGVCVLGCLEEEIVRAADGLPPELPPEPPQQPERPDDAPAAALSSAAAPADPGVAVS</sequence>
<keyword evidence="5" id="KW-1185">Reference proteome</keyword>
<accession>A0ABU9BCS0</accession>
<dbReference type="InterPro" id="IPR007415">
    <property type="entry name" value="Nitrogenase_MoFe_mat_NifZ"/>
</dbReference>
<reference evidence="4 5" key="1">
    <citation type="submission" date="2024-04" db="EMBL/GenBank/DDBJ databases">
        <title>Novel species of the genus Ideonella isolated from streams.</title>
        <authorList>
            <person name="Lu H."/>
        </authorList>
    </citation>
    <scope>NUCLEOTIDE SEQUENCE [LARGE SCALE GENOMIC DNA]</scope>
    <source>
        <strain evidence="4 5">BYS139W</strain>
    </source>
</reference>
<keyword evidence="2" id="KW-0535">Nitrogen fixation</keyword>
<organism evidence="4 5">
    <name type="scientific">Pseudaquabacterium rugosum</name>
    <dbReference type="NCBI Taxonomy" id="2984194"/>
    <lineage>
        <taxon>Bacteria</taxon>
        <taxon>Pseudomonadati</taxon>
        <taxon>Pseudomonadota</taxon>
        <taxon>Betaproteobacteria</taxon>
        <taxon>Burkholderiales</taxon>
        <taxon>Sphaerotilaceae</taxon>
        <taxon>Pseudaquabacterium</taxon>
    </lineage>
</organism>
<evidence type="ECO:0000256" key="3">
    <source>
        <dbReference type="SAM" id="MobiDB-lite"/>
    </source>
</evidence>
<evidence type="ECO:0000256" key="1">
    <source>
        <dbReference type="ARBA" id="ARBA00008027"/>
    </source>
</evidence>
<feature type="compositionally biased region" description="Low complexity" evidence="3">
    <location>
        <begin position="101"/>
        <end position="120"/>
    </location>
</feature>
<gene>
    <name evidence="4" type="ORF">AACH11_11045</name>
</gene>
<dbReference type="Pfam" id="PF04319">
    <property type="entry name" value="NifZ"/>
    <property type="match status" value="1"/>
</dbReference>
<protein>
    <submittedName>
        <fullName evidence="4">Nitrogen fixation protein NifZ</fullName>
    </submittedName>
</protein>
<feature type="region of interest" description="Disordered" evidence="3">
    <location>
        <begin position="82"/>
        <end position="120"/>
    </location>
</feature>
<evidence type="ECO:0000313" key="5">
    <source>
        <dbReference type="Proteomes" id="UP001368500"/>
    </source>
</evidence>
<evidence type="ECO:0000313" key="4">
    <source>
        <dbReference type="EMBL" id="MEK8026495.1"/>
    </source>
</evidence>
<evidence type="ECO:0000256" key="2">
    <source>
        <dbReference type="ARBA" id="ARBA00023231"/>
    </source>
</evidence>
<comment type="similarity">
    <text evidence="1">Belongs to the NifZ family.</text>
</comment>
<feature type="compositionally biased region" description="Pro residues" evidence="3">
    <location>
        <begin position="85"/>
        <end position="95"/>
    </location>
</feature>
<comment type="caution">
    <text evidence="4">The sequence shown here is derived from an EMBL/GenBank/DDBJ whole genome shotgun (WGS) entry which is preliminary data.</text>
</comment>
<name>A0ABU9BCS0_9BURK</name>
<dbReference type="Proteomes" id="UP001368500">
    <property type="component" value="Unassembled WGS sequence"/>
</dbReference>
<dbReference type="RefSeq" id="WP_341374279.1">
    <property type="nucleotide sequence ID" value="NZ_JBBUTF010000008.1"/>
</dbReference>
<proteinExistence type="inferred from homology"/>
<dbReference type="EMBL" id="JBBUTF010000008">
    <property type="protein sequence ID" value="MEK8026495.1"/>
    <property type="molecule type" value="Genomic_DNA"/>
</dbReference>